<dbReference type="AlphaFoldDB" id="A0A4C1TZ76"/>
<dbReference type="EMBL" id="BGZK01000106">
    <property type="protein sequence ID" value="GBP19307.1"/>
    <property type="molecule type" value="Genomic_DNA"/>
</dbReference>
<accession>A0A4C1TZ76</accession>
<organism evidence="1 2">
    <name type="scientific">Eumeta variegata</name>
    <name type="common">Bagworm moth</name>
    <name type="synonym">Eumeta japonica</name>
    <dbReference type="NCBI Taxonomy" id="151549"/>
    <lineage>
        <taxon>Eukaryota</taxon>
        <taxon>Metazoa</taxon>
        <taxon>Ecdysozoa</taxon>
        <taxon>Arthropoda</taxon>
        <taxon>Hexapoda</taxon>
        <taxon>Insecta</taxon>
        <taxon>Pterygota</taxon>
        <taxon>Neoptera</taxon>
        <taxon>Endopterygota</taxon>
        <taxon>Lepidoptera</taxon>
        <taxon>Glossata</taxon>
        <taxon>Ditrysia</taxon>
        <taxon>Tineoidea</taxon>
        <taxon>Psychidae</taxon>
        <taxon>Oiketicinae</taxon>
        <taxon>Eumeta</taxon>
    </lineage>
</organism>
<dbReference type="OrthoDB" id="7697670at2759"/>
<sequence>MSQVHEILYEQTFSGQEALNLVNIPHNLIEAQKLCPVNWCRNIMQRFAGGDANALYDIDTEYDAAANDRCKVTSVFDLLTDRADENGRSMTSDAGHKLFQSHHVQEVVEIRDSGGGFIHGKVTPQTRVNNRPYDVKVETNEAFAAAHPSGIGASASSGICEPLETRAYVKDRWEVGSEKAKCQPDSCTDDSVPAYDIFILKNKCDFFQSVWDP</sequence>
<protein>
    <submittedName>
        <fullName evidence="1">Uncharacterized protein</fullName>
    </submittedName>
</protein>
<evidence type="ECO:0000313" key="1">
    <source>
        <dbReference type="EMBL" id="GBP19307.1"/>
    </source>
</evidence>
<dbReference type="Proteomes" id="UP000299102">
    <property type="component" value="Unassembled WGS sequence"/>
</dbReference>
<comment type="caution">
    <text evidence="1">The sequence shown here is derived from an EMBL/GenBank/DDBJ whole genome shotgun (WGS) entry which is preliminary data.</text>
</comment>
<name>A0A4C1TZ76_EUMVA</name>
<proteinExistence type="predicted"/>
<reference evidence="1 2" key="1">
    <citation type="journal article" date="2019" name="Commun. Biol.">
        <title>The bagworm genome reveals a unique fibroin gene that provides high tensile strength.</title>
        <authorList>
            <person name="Kono N."/>
            <person name="Nakamura H."/>
            <person name="Ohtoshi R."/>
            <person name="Tomita M."/>
            <person name="Numata K."/>
            <person name="Arakawa K."/>
        </authorList>
    </citation>
    <scope>NUCLEOTIDE SEQUENCE [LARGE SCALE GENOMIC DNA]</scope>
</reference>
<evidence type="ECO:0000313" key="2">
    <source>
        <dbReference type="Proteomes" id="UP000299102"/>
    </source>
</evidence>
<gene>
    <name evidence="1" type="ORF">EVAR_79907_1</name>
</gene>
<keyword evidence="2" id="KW-1185">Reference proteome</keyword>